<keyword evidence="2" id="KW-1185">Reference proteome</keyword>
<gene>
    <name evidence="1" type="ORF">BO95DRAFT_350866</name>
</gene>
<protein>
    <submittedName>
        <fullName evidence="1">Cytochrome P450</fullName>
    </submittedName>
</protein>
<dbReference type="Proteomes" id="UP000249057">
    <property type="component" value="Unassembled WGS sequence"/>
</dbReference>
<name>A0ACD1GQ71_9EURO</name>
<accession>A0ACD1GQ71</accession>
<sequence>LRRAARISPDEDLVYKGWRIPKKTPVGMTIYWMLMDPAVFPSPRTFNPERWLECSDEHLAEMHCHFVAFTKGSRSCIGNHLTYMVMYHTIAWLFRPGAPRIQLYETDESHVLSSYGLFFSLPRVDIPGVRAYLTNKYEG</sequence>
<evidence type="ECO:0000313" key="1">
    <source>
        <dbReference type="EMBL" id="RAH51211.1"/>
    </source>
</evidence>
<feature type="non-terminal residue" evidence="1">
    <location>
        <position position="1"/>
    </location>
</feature>
<proteinExistence type="predicted"/>
<organism evidence="1 2">
    <name type="scientific">Aspergillus brunneoviolaceus CBS 621.78</name>
    <dbReference type="NCBI Taxonomy" id="1450534"/>
    <lineage>
        <taxon>Eukaryota</taxon>
        <taxon>Fungi</taxon>
        <taxon>Dikarya</taxon>
        <taxon>Ascomycota</taxon>
        <taxon>Pezizomycotina</taxon>
        <taxon>Eurotiomycetes</taxon>
        <taxon>Eurotiomycetidae</taxon>
        <taxon>Eurotiales</taxon>
        <taxon>Aspergillaceae</taxon>
        <taxon>Aspergillus</taxon>
        <taxon>Aspergillus subgen. Circumdati</taxon>
    </lineage>
</organism>
<reference evidence="1" key="1">
    <citation type="submission" date="2018-02" db="EMBL/GenBank/DDBJ databases">
        <title>The genomes of Aspergillus section Nigri reveals drivers in fungal speciation.</title>
        <authorList>
            <consortium name="DOE Joint Genome Institute"/>
            <person name="Vesth T.C."/>
            <person name="Nybo J."/>
            <person name="Theobald S."/>
            <person name="Brandl J."/>
            <person name="Frisvad J.C."/>
            <person name="Nielsen K.F."/>
            <person name="Lyhne E.K."/>
            <person name="Kogle M.E."/>
            <person name="Kuo A."/>
            <person name="Riley R."/>
            <person name="Clum A."/>
            <person name="Nolan M."/>
            <person name="Lipzen A."/>
            <person name="Salamov A."/>
            <person name="Henrissat B."/>
            <person name="Wiebenga A."/>
            <person name="De vries R.P."/>
            <person name="Grigoriev I.V."/>
            <person name="Mortensen U.H."/>
            <person name="Andersen M.R."/>
            <person name="Baker S.E."/>
        </authorList>
    </citation>
    <scope>NUCLEOTIDE SEQUENCE</scope>
    <source>
        <strain evidence="1">CBS 621.78</strain>
    </source>
</reference>
<evidence type="ECO:0000313" key="2">
    <source>
        <dbReference type="Proteomes" id="UP000249057"/>
    </source>
</evidence>
<dbReference type="EMBL" id="KZ825311">
    <property type="protein sequence ID" value="RAH51211.1"/>
    <property type="molecule type" value="Genomic_DNA"/>
</dbReference>